<proteinExistence type="predicted"/>
<evidence type="ECO:0000313" key="1">
    <source>
        <dbReference type="EMBL" id="KAF0047708.1"/>
    </source>
</evidence>
<reference evidence="1 2" key="1">
    <citation type="submission" date="2019-06" db="EMBL/GenBank/DDBJ databases">
        <title>Draft genomes of female and male turbot (Scophthalmus maximus).</title>
        <authorList>
            <person name="Xu H."/>
            <person name="Xu X.-W."/>
            <person name="Shao C."/>
            <person name="Chen S."/>
        </authorList>
    </citation>
    <scope>NUCLEOTIDE SEQUENCE [LARGE SCALE GENOMIC DNA]</scope>
    <source>
        <strain evidence="1">Ysfricsl-2016a</strain>
        <tissue evidence="1">Blood</tissue>
    </source>
</reference>
<evidence type="ECO:0000313" key="2">
    <source>
        <dbReference type="Proteomes" id="UP000438429"/>
    </source>
</evidence>
<dbReference type="AlphaFoldDB" id="A0A6A4TTN7"/>
<organism evidence="1 2">
    <name type="scientific">Scophthalmus maximus</name>
    <name type="common">Turbot</name>
    <name type="synonym">Psetta maxima</name>
    <dbReference type="NCBI Taxonomy" id="52904"/>
    <lineage>
        <taxon>Eukaryota</taxon>
        <taxon>Metazoa</taxon>
        <taxon>Chordata</taxon>
        <taxon>Craniata</taxon>
        <taxon>Vertebrata</taxon>
        <taxon>Euteleostomi</taxon>
        <taxon>Actinopterygii</taxon>
        <taxon>Neopterygii</taxon>
        <taxon>Teleostei</taxon>
        <taxon>Neoteleostei</taxon>
        <taxon>Acanthomorphata</taxon>
        <taxon>Carangaria</taxon>
        <taxon>Pleuronectiformes</taxon>
        <taxon>Pleuronectoidei</taxon>
        <taxon>Scophthalmidae</taxon>
        <taxon>Scophthalmus</taxon>
    </lineage>
</organism>
<protein>
    <submittedName>
        <fullName evidence="1">Uncharacterized protein</fullName>
    </submittedName>
</protein>
<comment type="caution">
    <text evidence="1">The sequence shown here is derived from an EMBL/GenBank/DDBJ whole genome shotgun (WGS) entry which is preliminary data.</text>
</comment>
<sequence>MNPSSKSKKKMTRLETKGRLRIRKMEFRNDDDQLDSEEIMGGYDPVVRWKLARAERRGDEIWKKKNIGDYTSDESENGDSDGDLVKKVLHVQEDFILRCSAPE</sequence>
<accession>A0A6A4TTN7</accession>
<dbReference type="EMBL" id="VEVO01000001">
    <property type="protein sequence ID" value="KAF0047708.1"/>
    <property type="molecule type" value="Genomic_DNA"/>
</dbReference>
<dbReference type="Proteomes" id="UP000438429">
    <property type="component" value="Unassembled WGS sequence"/>
</dbReference>
<name>A0A6A4TTN7_SCOMX</name>
<gene>
    <name evidence="1" type="ORF">F2P81_001341</name>
</gene>